<evidence type="ECO:0000256" key="1">
    <source>
        <dbReference type="ARBA" id="ARBA00023239"/>
    </source>
</evidence>
<dbReference type="Proteomes" id="UP001596434">
    <property type="component" value="Unassembled WGS sequence"/>
</dbReference>
<dbReference type="PANTHER" id="PTHR21240">
    <property type="entry name" value="2-AMINO-3-CARBOXYLMUCONATE-6-SEMIALDEHYDE DECARBOXYLASE"/>
    <property type="match status" value="1"/>
</dbReference>
<dbReference type="RefSeq" id="WP_379706048.1">
    <property type="nucleotide sequence ID" value="NZ_JBHTAT010000001.1"/>
</dbReference>
<evidence type="ECO:0000313" key="4">
    <source>
        <dbReference type="Proteomes" id="UP001596434"/>
    </source>
</evidence>
<gene>
    <name evidence="3" type="ORF">ACFQKE_15740</name>
</gene>
<dbReference type="PANTHER" id="PTHR21240:SF28">
    <property type="entry name" value="ISO-OROTATE DECARBOXYLASE (EUROFUNG)"/>
    <property type="match status" value="1"/>
</dbReference>
<dbReference type="InterPro" id="IPR006680">
    <property type="entry name" value="Amidohydro-rel"/>
</dbReference>
<dbReference type="GeneID" id="96955132"/>
<accession>A0ABD6A1D3</accession>
<evidence type="ECO:0000313" key="3">
    <source>
        <dbReference type="EMBL" id="MFC7256738.1"/>
    </source>
</evidence>
<dbReference type="InterPro" id="IPR032466">
    <property type="entry name" value="Metal_Hydrolase"/>
</dbReference>
<dbReference type="Gene3D" id="3.20.20.140">
    <property type="entry name" value="Metal-dependent hydrolases"/>
    <property type="match status" value="1"/>
</dbReference>
<reference evidence="3 4" key="1">
    <citation type="journal article" date="2019" name="Int. J. Syst. Evol. Microbiol.">
        <title>The Global Catalogue of Microorganisms (GCM) 10K type strain sequencing project: providing services to taxonomists for standard genome sequencing and annotation.</title>
        <authorList>
            <consortium name="The Broad Institute Genomics Platform"/>
            <consortium name="The Broad Institute Genome Sequencing Center for Infectious Disease"/>
            <person name="Wu L."/>
            <person name="Ma J."/>
        </authorList>
    </citation>
    <scope>NUCLEOTIDE SEQUENCE [LARGE SCALE GENOMIC DNA]</scope>
    <source>
        <strain evidence="3 4">GX21</strain>
    </source>
</reference>
<name>A0ABD6A1D3_9EURY</name>
<dbReference type="InterPro" id="IPR032465">
    <property type="entry name" value="ACMSD"/>
</dbReference>
<keyword evidence="1" id="KW-0456">Lyase</keyword>
<comment type="caution">
    <text evidence="3">The sequence shown here is derived from an EMBL/GenBank/DDBJ whole genome shotgun (WGS) entry which is preliminary data.</text>
</comment>
<dbReference type="EMBL" id="JBHTAT010000001">
    <property type="protein sequence ID" value="MFC7256738.1"/>
    <property type="molecule type" value="Genomic_DNA"/>
</dbReference>
<organism evidence="3 4">
    <name type="scientific">Haloplanus litoreus</name>
    <dbReference type="NCBI Taxonomy" id="767515"/>
    <lineage>
        <taxon>Archaea</taxon>
        <taxon>Methanobacteriati</taxon>
        <taxon>Methanobacteriota</taxon>
        <taxon>Stenosarchaea group</taxon>
        <taxon>Halobacteria</taxon>
        <taxon>Halobacteriales</taxon>
        <taxon>Haloferacaceae</taxon>
        <taxon>Haloplanus</taxon>
    </lineage>
</organism>
<dbReference type="SUPFAM" id="SSF51556">
    <property type="entry name" value="Metallo-dependent hydrolases"/>
    <property type="match status" value="1"/>
</dbReference>
<protein>
    <submittedName>
        <fullName evidence="3">Amidohydrolase family protein</fullName>
    </submittedName>
</protein>
<keyword evidence="4" id="KW-1185">Reference proteome</keyword>
<dbReference type="AlphaFoldDB" id="A0ABD6A1D3"/>
<dbReference type="Pfam" id="PF04909">
    <property type="entry name" value="Amidohydro_2"/>
    <property type="match status" value="1"/>
</dbReference>
<sequence>MSEKATPPETVTSLEQLETVVDSDFHLSEQQDDFLSYLPSPFHDMLFHENQDIPMGYLKDFYPTAGLLTPVATGNVEMNKVRSQADIIEGKELLNVDRAIVTPTLNLYLGGVHHDDLAAALAHAYNEWVLDEIYNPDEGIYGPVVVAPQKPQKAAAEIDDRAGEDGIVSVFIPSGGVHPPLGNERYFPIYEAAENAGLPVQLHSASGTQMLNFPLQFHGTNRYLSNHAPTHAMIHMMHLTDMITRGVPVKFPDLDVVFQEAGLGWVPYMTRRLDNEYSEKRSDAPMLEKMPSEYVDDQCYFTSQPVEGAKDPDYIGPIVGLMGPDNLMFSSDYPHLDFDHSDYLFSALRSNFEPTDVANVYGQTALEIYDF</sequence>
<dbReference type="GO" id="GO:0016829">
    <property type="term" value="F:lyase activity"/>
    <property type="evidence" value="ECO:0007669"/>
    <property type="project" value="UniProtKB-KW"/>
</dbReference>
<proteinExistence type="predicted"/>
<feature type="domain" description="Amidohydrolase-related" evidence="2">
    <location>
        <begin position="110"/>
        <end position="371"/>
    </location>
</feature>
<evidence type="ECO:0000259" key="2">
    <source>
        <dbReference type="Pfam" id="PF04909"/>
    </source>
</evidence>